<proteinExistence type="predicted"/>
<accession>D8TQS8</accession>
<dbReference type="PANTHER" id="PTHR42923:SF46">
    <property type="entry name" value="AMINE OXIDASE"/>
    <property type="match status" value="1"/>
</dbReference>
<dbReference type="PANTHER" id="PTHR42923">
    <property type="entry name" value="PROTOPORPHYRINOGEN OXIDASE"/>
    <property type="match status" value="1"/>
</dbReference>
<dbReference type="InParanoid" id="D8TQS8"/>
<dbReference type="GO" id="GO:0016491">
    <property type="term" value="F:oxidoreductase activity"/>
    <property type="evidence" value="ECO:0007669"/>
    <property type="project" value="InterPro"/>
</dbReference>
<dbReference type="InterPro" id="IPR036188">
    <property type="entry name" value="FAD/NAD-bd_sf"/>
</dbReference>
<dbReference type="InterPro" id="IPR002937">
    <property type="entry name" value="Amino_oxidase"/>
</dbReference>
<dbReference type="Gene3D" id="3.90.660.50">
    <property type="match status" value="1"/>
</dbReference>
<protein>
    <recommendedName>
        <fullName evidence="1">Amine oxidase domain-containing protein</fullName>
    </recommendedName>
</protein>
<dbReference type="FunFam" id="3.50.50.60:FF:000395">
    <property type="entry name" value="Predicted protein"/>
    <property type="match status" value="1"/>
</dbReference>
<gene>
    <name evidence="2" type="ORF">VOLCADRAFT_80345</name>
</gene>
<dbReference type="KEGG" id="vcn:VOLCADRAFT_80345"/>
<dbReference type="PRINTS" id="PR00419">
    <property type="entry name" value="ADXRDTASE"/>
</dbReference>
<name>D8TQS8_VOLCA</name>
<dbReference type="AlphaFoldDB" id="D8TQS8"/>
<dbReference type="RefSeq" id="XP_002948704.1">
    <property type="nucleotide sequence ID" value="XM_002948658.1"/>
</dbReference>
<dbReference type="InterPro" id="IPR050464">
    <property type="entry name" value="Zeta_carotene_desat/Oxidored"/>
</dbReference>
<evidence type="ECO:0000313" key="2">
    <source>
        <dbReference type="EMBL" id="EFJ50084.1"/>
    </source>
</evidence>
<dbReference type="SUPFAM" id="SSF51905">
    <property type="entry name" value="FAD/NAD(P)-binding domain"/>
    <property type="match status" value="1"/>
</dbReference>
<evidence type="ECO:0000259" key="1">
    <source>
        <dbReference type="Pfam" id="PF01593"/>
    </source>
</evidence>
<evidence type="ECO:0000313" key="3">
    <source>
        <dbReference type="Proteomes" id="UP000001058"/>
    </source>
</evidence>
<feature type="domain" description="Amine oxidase" evidence="1">
    <location>
        <begin position="151"/>
        <end position="596"/>
    </location>
</feature>
<dbReference type="STRING" id="3068.D8TQS8"/>
<organism evidence="3">
    <name type="scientific">Volvox carteri f. nagariensis</name>
    <dbReference type="NCBI Taxonomy" id="3068"/>
    <lineage>
        <taxon>Eukaryota</taxon>
        <taxon>Viridiplantae</taxon>
        <taxon>Chlorophyta</taxon>
        <taxon>core chlorophytes</taxon>
        <taxon>Chlorophyceae</taxon>
        <taxon>CS clade</taxon>
        <taxon>Chlamydomonadales</taxon>
        <taxon>Volvocaceae</taxon>
        <taxon>Volvox</taxon>
    </lineage>
</organism>
<dbReference type="OrthoDB" id="2219495at2759"/>
<dbReference type="EMBL" id="GL378332">
    <property type="protein sequence ID" value="EFJ50084.1"/>
    <property type="molecule type" value="Genomic_DNA"/>
</dbReference>
<dbReference type="eggNOG" id="KOG0029">
    <property type="taxonomic scope" value="Eukaryota"/>
</dbReference>
<dbReference type="Gene3D" id="3.50.50.60">
    <property type="entry name" value="FAD/NAD(P)-binding domain"/>
    <property type="match status" value="2"/>
</dbReference>
<dbReference type="GeneID" id="9623533"/>
<sequence length="643" mass="68760">MLRSKLPSPPVAIESQSPTLALRLPCGGADTLSAASATAAAAAAAAPFRRCILRGPRNATTTCNTGVVVAGVAPSQSPLPASACGAAAADTTRPGTRRPWSRRAVTVRPVAAVAYNGDTADKYAGGNGGGSSVPSGGAEGRRVVIVGGGWAGFGAAKHLSEQGYDVTLLEASPNPGGLSSGWRTASGRAVEAGMKGFWYQASYRNTFKLLEELQLPSWPLTDFTTSGFWNPRGLVTEAPVFSKLPRLPTLVGQFVHTFPLYWALPLEDRLTMLPFLATLADYVSSEERYEQYDKMSAYELFRRCGVSSRCYNEFLRPTLLVGLFAPPEDLSAAAVLETLYFYALAHQNDFDVCWPRGSIAELIFQPMVERIRTAGGRVLGSRLVTGLSVDPLTGEVTSAASYPADAVVFAVGISGMQKLVSATPALAKQPDFRNIMELRSLDVIATRIWFDRRVPTRYPANVLSGFESTAGATFFNLNDLQDEYRDEPGTVISADFYHANSLLPLSDQEIVERVVSHVATCEPGFKGAKVVDSIVLRFARAVTHFSPGSYQHRPFQATSIPNVFMAGDWVKGVPHGANGLSQERAYVTGLSAANLVMSRLGGGGQPAQILDVEPDEPHIAAARSTVRGLRELAGAVGLRNPFL</sequence>
<reference evidence="2 3" key="1">
    <citation type="journal article" date="2010" name="Science">
        <title>Genomic analysis of organismal complexity in the multicellular green alga Volvox carteri.</title>
        <authorList>
            <person name="Prochnik S.E."/>
            <person name="Umen J."/>
            <person name="Nedelcu A.M."/>
            <person name="Hallmann A."/>
            <person name="Miller S.M."/>
            <person name="Nishii I."/>
            <person name="Ferris P."/>
            <person name="Kuo A."/>
            <person name="Mitros T."/>
            <person name="Fritz-Laylin L.K."/>
            <person name="Hellsten U."/>
            <person name="Chapman J."/>
            <person name="Simakov O."/>
            <person name="Rensing S.A."/>
            <person name="Terry A."/>
            <person name="Pangilinan J."/>
            <person name="Kapitonov V."/>
            <person name="Jurka J."/>
            <person name="Salamov A."/>
            <person name="Shapiro H."/>
            <person name="Schmutz J."/>
            <person name="Grimwood J."/>
            <person name="Lindquist E."/>
            <person name="Lucas S."/>
            <person name="Grigoriev I.V."/>
            <person name="Schmitt R."/>
            <person name="Kirk D."/>
            <person name="Rokhsar D.S."/>
        </authorList>
    </citation>
    <scope>NUCLEOTIDE SEQUENCE [LARGE SCALE GENOMIC DNA]</scope>
    <source>
        <strain evidence="3">f. Nagariensis / Eve</strain>
    </source>
</reference>
<keyword evidence="3" id="KW-1185">Reference proteome</keyword>
<dbReference type="Pfam" id="PF01593">
    <property type="entry name" value="Amino_oxidase"/>
    <property type="match status" value="1"/>
</dbReference>
<dbReference type="Proteomes" id="UP000001058">
    <property type="component" value="Unassembled WGS sequence"/>
</dbReference>